<organism evidence="2 3">
    <name type="scientific">Lithospermum erythrorhizon</name>
    <name type="common">Purple gromwell</name>
    <name type="synonym">Lithospermum officinale var. erythrorhizon</name>
    <dbReference type="NCBI Taxonomy" id="34254"/>
    <lineage>
        <taxon>Eukaryota</taxon>
        <taxon>Viridiplantae</taxon>
        <taxon>Streptophyta</taxon>
        <taxon>Embryophyta</taxon>
        <taxon>Tracheophyta</taxon>
        <taxon>Spermatophyta</taxon>
        <taxon>Magnoliopsida</taxon>
        <taxon>eudicotyledons</taxon>
        <taxon>Gunneridae</taxon>
        <taxon>Pentapetalae</taxon>
        <taxon>asterids</taxon>
        <taxon>lamiids</taxon>
        <taxon>Boraginales</taxon>
        <taxon>Boraginaceae</taxon>
        <taxon>Boraginoideae</taxon>
        <taxon>Lithospermeae</taxon>
        <taxon>Lithospermum</taxon>
    </lineage>
</organism>
<dbReference type="AlphaFoldDB" id="A0AAV3NXK1"/>
<keyword evidence="3" id="KW-1185">Reference proteome</keyword>
<evidence type="ECO:0000256" key="1">
    <source>
        <dbReference type="SAM" id="MobiDB-lite"/>
    </source>
</evidence>
<feature type="region of interest" description="Disordered" evidence="1">
    <location>
        <begin position="37"/>
        <end position="69"/>
    </location>
</feature>
<dbReference type="Proteomes" id="UP001454036">
    <property type="component" value="Unassembled WGS sequence"/>
</dbReference>
<name>A0AAV3NXK1_LITER</name>
<protein>
    <submittedName>
        <fullName evidence="2">Uncharacterized protein</fullName>
    </submittedName>
</protein>
<evidence type="ECO:0000313" key="3">
    <source>
        <dbReference type="Proteomes" id="UP001454036"/>
    </source>
</evidence>
<comment type="caution">
    <text evidence="2">The sequence shown here is derived from an EMBL/GenBank/DDBJ whole genome shotgun (WGS) entry which is preliminary data.</text>
</comment>
<evidence type="ECO:0000313" key="2">
    <source>
        <dbReference type="EMBL" id="GAA0143653.1"/>
    </source>
</evidence>
<reference evidence="2 3" key="1">
    <citation type="submission" date="2024-01" db="EMBL/GenBank/DDBJ databases">
        <title>The complete chloroplast genome sequence of Lithospermum erythrorhizon: insights into the phylogenetic relationship among Boraginaceae species and the maternal lineages of purple gromwells.</title>
        <authorList>
            <person name="Okada T."/>
            <person name="Watanabe K."/>
        </authorList>
    </citation>
    <scope>NUCLEOTIDE SEQUENCE [LARGE SCALE GENOMIC DNA]</scope>
</reference>
<dbReference type="EMBL" id="BAABME010015921">
    <property type="protein sequence ID" value="GAA0143653.1"/>
    <property type="molecule type" value="Genomic_DNA"/>
</dbReference>
<accession>A0AAV3NXK1</accession>
<gene>
    <name evidence="2" type="ORF">LIER_35782</name>
</gene>
<feature type="region of interest" description="Disordered" evidence="1">
    <location>
        <begin position="1"/>
        <end position="23"/>
    </location>
</feature>
<proteinExistence type="predicted"/>
<sequence length="69" mass="7233">MANREEGHQLVKEGGLKHHGGDFVGAVDRRVTKVSKKISEGAGNEDEAGGTNVVQAENEREMGSTAQGA</sequence>